<reference evidence="14" key="1">
    <citation type="journal article" date="2017" name="Front. Plant Sci.">
        <title>Climate Clever Clovers: New Paradigm to Reduce the Environmental Footprint of Ruminants by Breeding Low Methanogenic Forages Utilizing Haplotype Variation.</title>
        <authorList>
            <person name="Kaur P."/>
            <person name="Appels R."/>
            <person name="Bayer P.E."/>
            <person name="Keeble-Gagnere G."/>
            <person name="Wang J."/>
            <person name="Hirakawa H."/>
            <person name="Shirasawa K."/>
            <person name="Vercoe P."/>
            <person name="Stefanova K."/>
            <person name="Durmic Z."/>
            <person name="Nichols P."/>
            <person name="Revell C."/>
            <person name="Isobe S.N."/>
            <person name="Edwards D."/>
            <person name="Erskine W."/>
        </authorList>
    </citation>
    <scope>NUCLEOTIDE SEQUENCE [LARGE SCALE GENOMIC DNA]</scope>
    <source>
        <strain evidence="14">cv. Daliak</strain>
    </source>
</reference>
<keyword evidence="14" id="KW-1185">Reference proteome</keyword>
<keyword evidence="10 11" id="KW-0539">Nucleus</keyword>
<gene>
    <name evidence="13" type="ORF">TSUD_365960</name>
</gene>
<keyword evidence="8" id="KW-0156">Chromatin regulator</keyword>
<evidence type="ECO:0000256" key="11">
    <source>
        <dbReference type="RuleBase" id="RU361211"/>
    </source>
</evidence>
<evidence type="ECO:0000256" key="5">
    <source>
        <dbReference type="ARBA" id="ARBA00022723"/>
    </source>
</evidence>
<dbReference type="Proteomes" id="UP000242715">
    <property type="component" value="Unassembled WGS sequence"/>
</dbReference>
<protein>
    <recommendedName>
        <fullName evidence="3 11">Histone acetyltransferase</fullName>
        <ecNumber evidence="3 11">2.3.1.48</ecNumber>
    </recommendedName>
</protein>
<name>A0A2Z6PBM6_TRISU</name>
<evidence type="ECO:0000256" key="1">
    <source>
        <dbReference type="ARBA" id="ARBA00004123"/>
    </source>
</evidence>
<keyword evidence="7" id="KW-0862">Zinc</keyword>
<dbReference type="InterPro" id="IPR040706">
    <property type="entry name" value="Zf-MYST"/>
</dbReference>
<evidence type="ECO:0000313" key="14">
    <source>
        <dbReference type="Proteomes" id="UP000242715"/>
    </source>
</evidence>
<evidence type="ECO:0000256" key="7">
    <source>
        <dbReference type="ARBA" id="ARBA00022833"/>
    </source>
</evidence>
<evidence type="ECO:0000256" key="3">
    <source>
        <dbReference type="ARBA" id="ARBA00013184"/>
    </source>
</evidence>
<keyword evidence="6" id="KW-0863">Zinc-finger</keyword>
<evidence type="ECO:0000256" key="8">
    <source>
        <dbReference type="ARBA" id="ARBA00022853"/>
    </source>
</evidence>
<keyword evidence="4" id="KW-0808">Transferase</keyword>
<dbReference type="GO" id="GO:0003712">
    <property type="term" value="F:transcription coregulator activity"/>
    <property type="evidence" value="ECO:0007669"/>
    <property type="project" value="TreeGrafter"/>
</dbReference>
<dbReference type="EC" id="2.3.1.48" evidence="3 11"/>
<evidence type="ECO:0000313" key="13">
    <source>
        <dbReference type="EMBL" id="GAU41849.1"/>
    </source>
</evidence>
<evidence type="ECO:0000256" key="2">
    <source>
        <dbReference type="ARBA" id="ARBA00010107"/>
    </source>
</evidence>
<comment type="catalytic activity">
    <reaction evidence="11">
        <text>L-lysyl-[protein] + acetyl-CoA = N(6)-acetyl-L-lysyl-[protein] + CoA + H(+)</text>
        <dbReference type="Rhea" id="RHEA:45948"/>
        <dbReference type="Rhea" id="RHEA-COMP:9752"/>
        <dbReference type="Rhea" id="RHEA-COMP:10731"/>
        <dbReference type="ChEBI" id="CHEBI:15378"/>
        <dbReference type="ChEBI" id="CHEBI:29969"/>
        <dbReference type="ChEBI" id="CHEBI:57287"/>
        <dbReference type="ChEBI" id="CHEBI:57288"/>
        <dbReference type="ChEBI" id="CHEBI:61930"/>
        <dbReference type="EC" id="2.3.1.48"/>
    </reaction>
</comment>
<organism evidence="13 14">
    <name type="scientific">Trifolium subterraneum</name>
    <name type="common">Subterranean clover</name>
    <dbReference type="NCBI Taxonomy" id="3900"/>
    <lineage>
        <taxon>Eukaryota</taxon>
        <taxon>Viridiplantae</taxon>
        <taxon>Streptophyta</taxon>
        <taxon>Embryophyta</taxon>
        <taxon>Tracheophyta</taxon>
        <taxon>Spermatophyta</taxon>
        <taxon>Magnoliopsida</taxon>
        <taxon>eudicotyledons</taxon>
        <taxon>Gunneridae</taxon>
        <taxon>Pentapetalae</taxon>
        <taxon>rosids</taxon>
        <taxon>fabids</taxon>
        <taxon>Fabales</taxon>
        <taxon>Fabaceae</taxon>
        <taxon>Papilionoideae</taxon>
        <taxon>50 kb inversion clade</taxon>
        <taxon>NPAAA clade</taxon>
        <taxon>Hologalegina</taxon>
        <taxon>IRL clade</taxon>
        <taxon>Trifolieae</taxon>
        <taxon>Trifolium</taxon>
    </lineage>
</organism>
<comment type="similarity">
    <text evidence="2 11">Belongs to the MYST (SAS/MOZ) family.</text>
</comment>
<dbReference type="InterPro" id="IPR016181">
    <property type="entry name" value="Acyl_CoA_acyltransferase"/>
</dbReference>
<evidence type="ECO:0000256" key="4">
    <source>
        <dbReference type="ARBA" id="ARBA00022679"/>
    </source>
</evidence>
<dbReference type="FunFam" id="3.30.60.60:FF:000001">
    <property type="entry name" value="Histone acetyltransferase"/>
    <property type="match status" value="1"/>
</dbReference>
<dbReference type="InterPro" id="IPR050603">
    <property type="entry name" value="MYST_HAT"/>
</dbReference>
<evidence type="ECO:0000256" key="10">
    <source>
        <dbReference type="ARBA" id="ARBA00023242"/>
    </source>
</evidence>
<dbReference type="EMBL" id="DF973885">
    <property type="protein sequence ID" value="GAU41849.1"/>
    <property type="molecule type" value="Genomic_DNA"/>
</dbReference>
<dbReference type="GO" id="GO:0004402">
    <property type="term" value="F:histone acetyltransferase activity"/>
    <property type="evidence" value="ECO:0007669"/>
    <property type="project" value="InterPro"/>
</dbReference>
<keyword evidence="5" id="KW-0479">Metal-binding</keyword>
<dbReference type="InterPro" id="IPR002717">
    <property type="entry name" value="HAT_MYST-type"/>
</dbReference>
<dbReference type="GO" id="GO:0006357">
    <property type="term" value="P:regulation of transcription by RNA polymerase II"/>
    <property type="evidence" value="ECO:0007669"/>
    <property type="project" value="TreeGrafter"/>
</dbReference>
<dbReference type="SUPFAM" id="SSF55729">
    <property type="entry name" value="Acyl-CoA N-acyltransferases (Nat)"/>
    <property type="match status" value="1"/>
</dbReference>
<accession>A0A2Z6PBM6</accession>
<dbReference type="OrthoDB" id="1935905at2759"/>
<dbReference type="Pfam" id="PF17772">
    <property type="entry name" value="zf-MYST"/>
    <property type="match status" value="1"/>
</dbReference>
<sequence>MKQGHEELDAASLREHKEFTKVKNIATIELGRYEIETWYFSPFPSESNDCLKLFFYEFCLNFIKRKEQLQRHMVSYMIDNFQSLKLIQYRKVQHVIVPIQKFWISISKRLAGRGGLNVDVSKLIWPSYKVDPSKKSYYDVTFVCV</sequence>
<dbReference type="PANTHER" id="PTHR10615">
    <property type="entry name" value="HISTONE ACETYLTRANSFERASE"/>
    <property type="match status" value="1"/>
</dbReference>
<dbReference type="Gene3D" id="3.30.60.60">
    <property type="entry name" value="N-acetyl transferase-like"/>
    <property type="match status" value="1"/>
</dbReference>
<feature type="domain" description="MYST-type HAT" evidence="12">
    <location>
        <begin position="20"/>
        <end position="145"/>
    </location>
</feature>
<comment type="subcellular location">
    <subcellularLocation>
        <location evidence="1 11">Nucleus</location>
    </subcellularLocation>
</comment>
<evidence type="ECO:0000259" key="12">
    <source>
        <dbReference type="PROSITE" id="PS51726"/>
    </source>
</evidence>
<dbReference type="GO" id="GO:0000785">
    <property type="term" value="C:chromatin"/>
    <property type="evidence" value="ECO:0007669"/>
    <property type="project" value="TreeGrafter"/>
</dbReference>
<dbReference type="PROSITE" id="PS51726">
    <property type="entry name" value="MYST_HAT"/>
    <property type="match status" value="1"/>
</dbReference>
<dbReference type="GO" id="GO:0008270">
    <property type="term" value="F:zinc ion binding"/>
    <property type="evidence" value="ECO:0007669"/>
    <property type="project" value="UniProtKB-KW"/>
</dbReference>
<evidence type="ECO:0000256" key="9">
    <source>
        <dbReference type="ARBA" id="ARBA00022990"/>
    </source>
</evidence>
<dbReference type="PANTHER" id="PTHR10615:SF161">
    <property type="entry name" value="HISTONE ACETYLTRANSFERASE KAT7"/>
    <property type="match status" value="1"/>
</dbReference>
<keyword evidence="9" id="KW-0007">Acetylation</keyword>
<dbReference type="AlphaFoldDB" id="A0A2Z6PBM6"/>
<proteinExistence type="inferred from homology"/>
<evidence type="ECO:0000256" key="6">
    <source>
        <dbReference type="ARBA" id="ARBA00022771"/>
    </source>
</evidence>
<dbReference type="GO" id="GO:0003682">
    <property type="term" value="F:chromatin binding"/>
    <property type="evidence" value="ECO:0007669"/>
    <property type="project" value="TreeGrafter"/>
</dbReference>
<dbReference type="GO" id="GO:0005634">
    <property type="term" value="C:nucleus"/>
    <property type="evidence" value="ECO:0007669"/>
    <property type="project" value="UniProtKB-SubCell"/>
</dbReference>